<evidence type="ECO:0000259" key="2">
    <source>
        <dbReference type="Pfam" id="PF13290"/>
    </source>
</evidence>
<evidence type="ECO:0000313" key="4">
    <source>
        <dbReference type="EMBL" id="OEH93640.1"/>
    </source>
</evidence>
<reference evidence="4 5" key="1">
    <citation type="submission" date="2016-08" db="EMBL/GenBank/DDBJ databases">
        <title>Genome of Bacillus solimangrovi GH2-4.</title>
        <authorList>
            <person name="Lim S."/>
            <person name="Kim B.-C."/>
        </authorList>
    </citation>
    <scope>NUCLEOTIDE SEQUENCE [LARGE SCALE GENOMIC DNA]</scope>
    <source>
        <strain evidence="4 5">GH2-4</strain>
    </source>
</reference>
<dbReference type="EMBL" id="MJEH01000011">
    <property type="protein sequence ID" value="OEH93640.1"/>
    <property type="molecule type" value="Genomic_DNA"/>
</dbReference>
<dbReference type="InterPro" id="IPR005135">
    <property type="entry name" value="Endo/exonuclease/phosphatase"/>
</dbReference>
<proteinExistence type="predicted"/>
<organism evidence="4 5">
    <name type="scientific">Bacillus solimangrovi</name>
    <dbReference type="NCBI Taxonomy" id="1305675"/>
    <lineage>
        <taxon>Bacteria</taxon>
        <taxon>Bacillati</taxon>
        <taxon>Bacillota</taxon>
        <taxon>Bacilli</taxon>
        <taxon>Bacillales</taxon>
        <taxon>Bacillaceae</taxon>
        <taxon>Bacillus</taxon>
    </lineage>
</organism>
<dbReference type="Pfam" id="PF19580">
    <property type="entry name" value="Exo_endo_phos_3"/>
    <property type="match status" value="1"/>
</dbReference>
<evidence type="ECO:0000256" key="1">
    <source>
        <dbReference type="SAM" id="SignalP"/>
    </source>
</evidence>
<dbReference type="PANTHER" id="PTHR42834:SF1">
    <property type="entry name" value="ENDONUCLEASE_EXONUCLEASE_PHOSPHATASE FAMILY PROTEIN (AFU_ORTHOLOGUE AFUA_3G09210)"/>
    <property type="match status" value="1"/>
</dbReference>
<evidence type="ECO:0008006" key="6">
    <source>
        <dbReference type="Google" id="ProtNLM"/>
    </source>
</evidence>
<dbReference type="RefSeq" id="WP_069716543.1">
    <property type="nucleotide sequence ID" value="NZ_MJEH01000011.1"/>
</dbReference>
<name>A0A1E5LHT3_9BACI</name>
<feature type="domain" description="GH29D-like beta-sandwich" evidence="2">
    <location>
        <begin position="451"/>
        <end position="515"/>
    </location>
</feature>
<feature type="chain" id="PRO_5009180998" description="Endonuclease" evidence="1">
    <location>
        <begin position="33"/>
        <end position="1201"/>
    </location>
</feature>
<dbReference type="PANTHER" id="PTHR42834">
    <property type="entry name" value="ENDONUCLEASE/EXONUCLEASE/PHOSPHATASE FAMILY PROTEIN (AFU_ORTHOLOGUE AFUA_3G09210)"/>
    <property type="match status" value="1"/>
</dbReference>
<dbReference type="InterPro" id="IPR059177">
    <property type="entry name" value="GH29D-like_dom"/>
</dbReference>
<gene>
    <name evidence="4" type="ORF">BFG57_01240</name>
</gene>
<accession>A0A1E5LHT3</accession>
<feature type="domain" description="Endonuclease/exonuclease/phosphatase" evidence="3">
    <location>
        <begin position="918"/>
        <end position="1057"/>
    </location>
</feature>
<dbReference type="CDD" id="cd04486">
    <property type="entry name" value="YhcR_OBF_like"/>
    <property type="match status" value="1"/>
</dbReference>
<dbReference type="InterPro" id="IPR036691">
    <property type="entry name" value="Endo/exonu/phosph_ase_sf"/>
</dbReference>
<feature type="signal peptide" evidence="1">
    <location>
        <begin position="1"/>
        <end position="32"/>
    </location>
</feature>
<keyword evidence="1" id="KW-0732">Signal</keyword>
<evidence type="ECO:0000259" key="3">
    <source>
        <dbReference type="Pfam" id="PF19580"/>
    </source>
</evidence>
<comment type="caution">
    <text evidence="4">The sequence shown here is derived from an EMBL/GenBank/DDBJ whole genome shotgun (WGS) entry which is preliminary data.</text>
</comment>
<dbReference type="Pfam" id="PF13290">
    <property type="entry name" value="CHB_HEX_C_1"/>
    <property type="match status" value="2"/>
</dbReference>
<dbReference type="STRING" id="1305675.BFG57_01240"/>
<dbReference type="Proteomes" id="UP000095209">
    <property type="component" value="Unassembled WGS sequence"/>
</dbReference>
<keyword evidence="5" id="KW-1185">Reference proteome</keyword>
<dbReference type="Gene3D" id="3.60.10.10">
    <property type="entry name" value="Endonuclease/exonuclease/phosphatase"/>
    <property type="match status" value="1"/>
</dbReference>
<sequence>MSKLTKKRTSLALSGLLVFNLFNAGVISQSFAAETYVETFDNSNATGSYSTNLFEGNDEVTWSYVASRDEGDYPIDGKGVMLRRSSDTSSITSGLIEDGISSFSVDLKKGFTGSGNRQVELYINGELKGTSEAFDDTDVHNFSVDNLDIAGEVEIKLVNVTEKQIVIDNISWTSFDGEVTQASKVKASIGSGEVTEGTEIVLSTSTDDASIYYTTDGSEPTEESTLYEAPITVSEDVTIKAIAVKEGLDASNVGSFTYTVKKPLEVTSITDVRNLEVGSEAKVEGIVTASIETGGQTNLFVEDETGGIVVRGDINANVGDRISAEGSLNQYFDMAQLEVDAINVLVENETVPEPKVITSSDLTSETGEAVEAELVKVKNVTITDLDSNGNFTGMDANGEFKLRPQDRSLLEVGKTYDAITGVIDYNYSEYKLTPRSALDIIEDTFSVMANPASGAIEVGSTVELSTLVEDGVIYYTVDGTEPTTDSIVYNTPIEITEDTTLKAIVVKDGETSKVSTFDYQTILALDSLDIHDIQGVGHVSLYDGQVVKNVKGIVTHVDGSRGFFMESPEADDDVRTSEGIYVYIKGTNVEVGDLVSVTGEVEEFKPMGYADAKDLLTTEIKATDVTVEASNQELPAPVVIGEDRIPPTKVIDNDAFAQFDPEEDGIDFYESLEGMRIVLNDATVVGHPKYEEVPVVVESTVDSLRTEAGGVIITPEDDNPERITVKIGKDMDLKTGDKFDGSITGIVTYDYSMFKLEMTEDLPAVIDSGLERPVTDIEKAEDKLTVASYNIENFSAETDHEKVEKIAQSIIENLKTPDVVGLIEVQDNDGPTDSGSSDASKSYETLIAAIEAAGGPTYHYTDIAPVYNEDGGQPGGNIRVGYIYNPERVSLVDKPAGDATTAVGYDENGLTLNPGRIDPTNEAFSNSRKSLAAEFEFNGERVVVIANHLNSKRGDGAAYGSEQPVVLGSVPSRIEKAKVLNGFINDALAVNPDANIVVLGDMNDFEFAESMITLKGNVLTNMIEELPANERYTYIYQGNSQVLDHILVTNNVADNTEVDIVNINTDFTEASGAASDHDPILIQMDLTKTPDDNGDGESTDIESVIADFKAGDASAQELATELAELVMSEEIQPSEAKSLISKVVLDGVTDKKTIKHVNTSVNHIERDLAKMITEVNKHGESKLSKYVDKVENELEKILKRL</sequence>
<dbReference type="GO" id="GO:0003824">
    <property type="term" value="F:catalytic activity"/>
    <property type="evidence" value="ECO:0007669"/>
    <property type="project" value="InterPro"/>
</dbReference>
<feature type="domain" description="GH29D-like beta-sandwich" evidence="2">
    <location>
        <begin position="191"/>
        <end position="253"/>
    </location>
</feature>
<dbReference type="AlphaFoldDB" id="A0A1E5LHT3"/>
<protein>
    <recommendedName>
        <fullName evidence="6">Endonuclease</fullName>
    </recommendedName>
</protein>
<evidence type="ECO:0000313" key="5">
    <source>
        <dbReference type="Proteomes" id="UP000095209"/>
    </source>
</evidence>
<dbReference type="SUPFAM" id="SSF56219">
    <property type="entry name" value="DNase I-like"/>
    <property type="match status" value="1"/>
</dbReference>